<feature type="region of interest" description="Disordered" evidence="1">
    <location>
        <begin position="1"/>
        <end position="68"/>
    </location>
</feature>
<protein>
    <submittedName>
        <fullName evidence="2">Uncharacterized protein</fullName>
    </submittedName>
</protein>
<proteinExistence type="predicted"/>
<feature type="compositionally biased region" description="Acidic residues" evidence="1">
    <location>
        <begin position="55"/>
        <end position="65"/>
    </location>
</feature>
<sequence>MKLMKPARSVSTTSASLCNQKSSIATRSLSQEKRHSRSKSVAAEGSRSSRPSQDLDNDSAVESTDDSIASLKPRDHVLRKLSARIEHVADEISEHIDRATYVLDSAIAYKQYQIKEVIGKVQSTVEGKGKAKEPIKKHFKILPRPFWLRYVPVKQGDSIELMVELAIDERLAKGFDEDLVMKIKEGGEKIVREREFCKDKDQQRIEELVDSMNNSLYTCQAARYRRRKEESELKQIGNSHRPVGYYEQLDLLRKRIRDPRARQEGIYSGVMPLSYLEPLTYYTGYRTYGRSSPSCFPILYGMPSRYGPPPPMPWEGEDLRKSPKRFWREYERRTGPPAWVDTLSSMGQKFRDTTTRVVESMSNTMLPT</sequence>
<evidence type="ECO:0000313" key="3">
    <source>
        <dbReference type="Proteomes" id="UP000275078"/>
    </source>
</evidence>
<accession>A0A3N4ILD4</accession>
<dbReference type="AlphaFoldDB" id="A0A3N4ILD4"/>
<feature type="compositionally biased region" description="Polar residues" evidence="1">
    <location>
        <begin position="9"/>
        <end position="29"/>
    </location>
</feature>
<reference evidence="2 3" key="1">
    <citation type="journal article" date="2018" name="Nat. Ecol. Evol.">
        <title>Pezizomycetes genomes reveal the molecular basis of ectomycorrhizal truffle lifestyle.</title>
        <authorList>
            <person name="Murat C."/>
            <person name="Payen T."/>
            <person name="Noel B."/>
            <person name="Kuo A."/>
            <person name="Morin E."/>
            <person name="Chen J."/>
            <person name="Kohler A."/>
            <person name="Krizsan K."/>
            <person name="Balestrini R."/>
            <person name="Da Silva C."/>
            <person name="Montanini B."/>
            <person name="Hainaut M."/>
            <person name="Levati E."/>
            <person name="Barry K.W."/>
            <person name="Belfiori B."/>
            <person name="Cichocki N."/>
            <person name="Clum A."/>
            <person name="Dockter R.B."/>
            <person name="Fauchery L."/>
            <person name="Guy J."/>
            <person name="Iotti M."/>
            <person name="Le Tacon F."/>
            <person name="Lindquist E.A."/>
            <person name="Lipzen A."/>
            <person name="Malagnac F."/>
            <person name="Mello A."/>
            <person name="Molinier V."/>
            <person name="Miyauchi S."/>
            <person name="Poulain J."/>
            <person name="Riccioni C."/>
            <person name="Rubini A."/>
            <person name="Sitrit Y."/>
            <person name="Splivallo R."/>
            <person name="Traeger S."/>
            <person name="Wang M."/>
            <person name="Zifcakova L."/>
            <person name="Wipf D."/>
            <person name="Zambonelli A."/>
            <person name="Paolocci F."/>
            <person name="Nowrousian M."/>
            <person name="Ottonello S."/>
            <person name="Baldrian P."/>
            <person name="Spatafora J.W."/>
            <person name="Henrissat B."/>
            <person name="Nagy L.G."/>
            <person name="Aury J.M."/>
            <person name="Wincker P."/>
            <person name="Grigoriev I.V."/>
            <person name="Bonfante P."/>
            <person name="Martin F.M."/>
        </authorList>
    </citation>
    <scope>NUCLEOTIDE SEQUENCE [LARGE SCALE GENOMIC DNA]</scope>
    <source>
        <strain evidence="2 3">RN42</strain>
    </source>
</reference>
<evidence type="ECO:0000256" key="1">
    <source>
        <dbReference type="SAM" id="MobiDB-lite"/>
    </source>
</evidence>
<gene>
    <name evidence="2" type="ORF">BJ508DRAFT_359329</name>
</gene>
<dbReference type="Proteomes" id="UP000275078">
    <property type="component" value="Unassembled WGS sequence"/>
</dbReference>
<name>A0A3N4ILD4_ASCIM</name>
<dbReference type="EMBL" id="ML119656">
    <property type="protein sequence ID" value="RPA84950.1"/>
    <property type="molecule type" value="Genomic_DNA"/>
</dbReference>
<organism evidence="2 3">
    <name type="scientific">Ascobolus immersus RN42</name>
    <dbReference type="NCBI Taxonomy" id="1160509"/>
    <lineage>
        <taxon>Eukaryota</taxon>
        <taxon>Fungi</taxon>
        <taxon>Dikarya</taxon>
        <taxon>Ascomycota</taxon>
        <taxon>Pezizomycotina</taxon>
        <taxon>Pezizomycetes</taxon>
        <taxon>Pezizales</taxon>
        <taxon>Ascobolaceae</taxon>
        <taxon>Ascobolus</taxon>
    </lineage>
</organism>
<evidence type="ECO:0000313" key="2">
    <source>
        <dbReference type="EMBL" id="RPA84950.1"/>
    </source>
</evidence>
<keyword evidence="3" id="KW-1185">Reference proteome</keyword>